<dbReference type="GO" id="GO:0030170">
    <property type="term" value="F:pyridoxal phosphate binding"/>
    <property type="evidence" value="ECO:0007669"/>
    <property type="project" value="InterPro"/>
</dbReference>
<dbReference type="InterPro" id="IPR015422">
    <property type="entry name" value="PyrdxlP-dep_Trfase_small"/>
</dbReference>
<keyword evidence="8" id="KW-1185">Reference proteome</keyword>
<evidence type="ECO:0000256" key="5">
    <source>
        <dbReference type="ARBA" id="ARBA00037974"/>
    </source>
</evidence>
<evidence type="ECO:0000259" key="6">
    <source>
        <dbReference type="Pfam" id="PF00155"/>
    </source>
</evidence>
<dbReference type="NCBIfam" id="TIGR04350">
    <property type="entry name" value="C_S_lyase_PatB"/>
    <property type="match status" value="1"/>
</dbReference>
<comment type="cofactor">
    <cofactor evidence="1">
        <name>pyridoxal 5'-phosphate</name>
        <dbReference type="ChEBI" id="CHEBI:597326"/>
    </cofactor>
</comment>
<sequence>MNWDECIERANTHSVKWSTTEGNVIPMCIADMDFQVSDAIINAITRKAQHGIYGYTTFCERYYQSIISWWSRRFGVELQRDWINFSPGIIPGINLLLSVLTKPGDGVIIQDPVYYPFYSTIETHDCTILKNPLLYNDGRYEIDFEDLEKKAADPRAKVLILCSPHNPVGRVWTKEELHRIGDIAEKHDLWIISDEMHGDLVYEGNEHFPVFQVAEGLLQRSIICAAPSKTFNIAGLQTSILLIPNESLREQYNKKLTQFGMMRPNVFGVEGTIAAYEEGEPWLHDLLSVLEENKRMVQVYLEKHIPEMKAILPQATHLIWIDCREIGLKGKELHHFFLEEAKVKFDEGFKFGGNGEDFVRMNIACPKERIHEALKRIHRAVAANRGKASSLQEQPMLF</sequence>
<dbReference type="InterPro" id="IPR015421">
    <property type="entry name" value="PyrdxlP-dep_Trfase_major"/>
</dbReference>
<comment type="caution">
    <text evidence="7">The sequence shown here is derived from an EMBL/GenBank/DDBJ whole genome shotgun (WGS) entry which is preliminary data.</text>
</comment>
<dbReference type="GO" id="GO:0008483">
    <property type="term" value="F:transaminase activity"/>
    <property type="evidence" value="ECO:0007669"/>
    <property type="project" value="UniProtKB-KW"/>
</dbReference>
<dbReference type="AlphaFoldDB" id="A0A3L7K2A5"/>
<dbReference type="EMBL" id="RCVZ01000003">
    <property type="protein sequence ID" value="RLQ96745.1"/>
    <property type="molecule type" value="Genomic_DNA"/>
</dbReference>
<dbReference type="Proteomes" id="UP000276770">
    <property type="component" value="Unassembled WGS sequence"/>
</dbReference>
<gene>
    <name evidence="7" type="ORF">D9X91_06490</name>
</gene>
<comment type="similarity">
    <text evidence="5">Belongs to the class-II pyridoxal-phosphate-dependent aminotransferase family. MalY/PatB cystathionine beta-lyase subfamily.</text>
</comment>
<protein>
    <recommendedName>
        <fullName evidence="2">cysteine-S-conjugate beta-lyase</fullName>
        <ecNumber evidence="2">4.4.1.13</ecNumber>
    </recommendedName>
</protein>
<accession>A0A3L7K2A5</accession>
<keyword evidence="7" id="KW-0808">Transferase</keyword>
<keyword evidence="4" id="KW-0456">Lyase</keyword>
<dbReference type="GO" id="GO:0047804">
    <property type="term" value="F:cysteine-S-conjugate beta-lyase activity"/>
    <property type="evidence" value="ECO:0007669"/>
    <property type="project" value="UniProtKB-EC"/>
</dbReference>
<proteinExistence type="inferred from homology"/>
<dbReference type="PANTHER" id="PTHR43525">
    <property type="entry name" value="PROTEIN MALY"/>
    <property type="match status" value="1"/>
</dbReference>
<dbReference type="RefSeq" id="WP_121679766.1">
    <property type="nucleotide sequence ID" value="NZ_RCVZ01000003.1"/>
</dbReference>
<evidence type="ECO:0000256" key="3">
    <source>
        <dbReference type="ARBA" id="ARBA00022898"/>
    </source>
</evidence>
<dbReference type="SUPFAM" id="SSF53383">
    <property type="entry name" value="PLP-dependent transferases"/>
    <property type="match status" value="1"/>
</dbReference>
<feature type="domain" description="Aminotransferase class I/classII large" evidence="6">
    <location>
        <begin position="23"/>
        <end position="377"/>
    </location>
</feature>
<dbReference type="OrthoDB" id="9802872at2"/>
<dbReference type="Pfam" id="PF00155">
    <property type="entry name" value="Aminotran_1_2"/>
    <property type="match status" value="1"/>
</dbReference>
<dbReference type="InterPro" id="IPR004839">
    <property type="entry name" value="Aminotransferase_I/II_large"/>
</dbReference>
<dbReference type="Gene3D" id="3.40.640.10">
    <property type="entry name" value="Type I PLP-dependent aspartate aminotransferase-like (Major domain)"/>
    <property type="match status" value="1"/>
</dbReference>
<keyword evidence="3" id="KW-0663">Pyridoxal phosphate</keyword>
<name>A0A3L7K2A5_9BACI</name>
<evidence type="ECO:0000256" key="4">
    <source>
        <dbReference type="ARBA" id="ARBA00023239"/>
    </source>
</evidence>
<dbReference type="InterPro" id="IPR015424">
    <property type="entry name" value="PyrdxlP-dep_Trfase"/>
</dbReference>
<reference evidence="7 8" key="1">
    <citation type="submission" date="2018-10" db="EMBL/GenBank/DDBJ databases">
        <title>Falsibacillus sp. genome draft.</title>
        <authorList>
            <person name="Shi S."/>
        </authorList>
    </citation>
    <scope>NUCLEOTIDE SEQUENCE [LARGE SCALE GENOMIC DNA]</scope>
    <source>
        <strain evidence="7 8">GY 10110</strain>
    </source>
</reference>
<evidence type="ECO:0000313" key="7">
    <source>
        <dbReference type="EMBL" id="RLQ96745.1"/>
    </source>
</evidence>
<evidence type="ECO:0000256" key="2">
    <source>
        <dbReference type="ARBA" id="ARBA00012224"/>
    </source>
</evidence>
<dbReference type="Gene3D" id="3.90.1150.10">
    <property type="entry name" value="Aspartate Aminotransferase, domain 1"/>
    <property type="match status" value="1"/>
</dbReference>
<dbReference type="PANTHER" id="PTHR43525:SF1">
    <property type="entry name" value="PROTEIN MALY"/>
    <property type="match status" value="1"/>
</dbReference>
<dbReference type="CDD" id="cd00609">
    <property type="entry name" value="AAT_like"/>
    <property type="match status" value="1"/>
</dbReference>
<organism evidence="7 8">
    <name type="scientific">Falsibacillus albus</name>
    <dbReference type="NCBI Taxonomy" id="2478915"/>
    <lineage>
        <taxon>Bacteria</taxon>
        <taxon>Bacillati</taxon>
        <taxon>Bacillota</taxon>
        <taxon>Bacilli</taxon>
        <taxon>Bacillales</taxon>
        <taxon>Bacillaceae</taxon>
        <taxon>Falsibacillus</taxon>
    </lineage>
</organism>
<keyword evidence="7" id="KW-0032">Aminotransferase</keyword>
<dbReference type="EC" id="4.4.1.13" evidence="2"/>
<dbReference type="InterPro" id="IPR051798">
    <property type="entry name" value="Class-II_PLP-Dep_Aminotrans"/>
</dbReference>
<evidence type="ECO:0000313" key="8">
    <source>
        <dbReference type="Proteomes" id="UP000276770"/>
    </source>
</evidence>
<evidence type="ECO:0000256" key="1">
    <source>
        <dbReference type="ARBA" id="ARBA00001933"/>
    </source>
</evidence>
<dbReference type="InterPro" id="IPR027619">
    <property type="entry name" value="C-S_lyase_PatB-like"/>
</dbReference>